<keyword evidence="1" id="KW-1133">Transmembrane helix</keyword>
<organism evidence="2 3">
    <name type="scientific">Rheinheimera riviphila</name>
    <dbReference type="NCBI Taxonomy" id="1834037"/>
    <lineage>
        <taxon>Bacteria</taxon>
        <taxon>Pseudomonadati</taxon>
        <taxon>Pseudomonadota</taxon>
        <taxon>Gammaproteobacteria</taxon>
        <taxon>Chromatiales</taxon>
        <taxon>Chromatiaceae</taxon>
        <taxon>Rheinheimera</taxon>
    </lineage>
</organism>
<reference evidence="2 3" key="1">
    <citation type="submission" date="2019-01" db="EMBL/GenBank/DDBJ databases">
        <authorList>
            <person name="Chen W.-M."/>
        </authorList>
    </citation>
    <scope>NUCLEOTIDE SEQUENCE [LARGE SCALE GENOMIC DNA]</scope>
    <source>
        <strain evidence="2 3">KYPC3</strain>
    </source>
</reference>
<protein>
    <submittedName>
        <fullName evidence="2">Uncharacterized protein</fullName>
    </submittedName>
</protein>
<dbReference type="RefSeq" id="WP_127697352.1">
    <property type="nucleotide sequence ID" value="NZ_SACS01000001.1"/>
</dbReference>
<gene>
    <name evidence="2" type="ORF">EOE67_01940</name>
</gene>
<comment type="caution">
    <text evidence="2">The sequence shown here is derived from an EMBL/GenBank/DDBJ whole genome shotgun (WGS) entry which is preliminary data.</text>
</comment>
<name>A0A437R5C9_9GAMM</name>
<proteinExistence type="predicted"/>
<feature type="transmembrane region" description="Helical" evidence="1">
    <location>
        <begin position="48"/>
        <end position="69"/>
    </location>
</feature>
<accession>A0A437R5C9</accession>
<dbReference type="EMBL" id="SACS01000001">
    <property type="protein sequence ID" value="RVU41974.1"/>
    <property type="molecule type" value="Genomic_DNA"/>
</dbReference>
<evidence type="ECO:0000313" key="2">
    <source>
        <dbReference type="EMBL" id="RVU41974.1"/>
    </source>
</evidence>
<keyword evidence="3" id="KW-1185">Reference proteome</keyword>
<keyword evidence="1" id="KW-0812">Transmembrane</keyword>
<dbReference type="Proteomes" id="UP000283077">
    <property type="component" value="Unassembled WGS sequence"/>
</dbReference>
<evidence type="ECO:0000313" key="3">
    <source>
        <dbReference type="Proteomes" id="UP000283077"/>
    </source>
</evidence>
<dbReference type="AlphaFoldDB" id="A0A437R5C9"/>
<keyword evidence="1" id="KW-0472">Membrane</keyword>
<evidence type="ECO:0000256" key="1">
    <source>
        <dbReference type="SAM" id="Phobius"/>
    </source>
</evidence>
<sequence length="76" mass="8760">MINQIFHQLTKQWLNPQPDPSKNLQLVGQISVIGRKFKQISSAKLSNWQWFLLLYVAGTGCLLLLVTFLKFAMKLI</sequence>